<dbReference type="OrthoDB" id="774951at2759"/>
<dbReference type="EC" id="2.7.11.1" evidence="2"/>
<dbReference type="PROSITE" id="PS50011">
    <property type="entry name" value="PROTEIN_KINASE_DOM"/>
    <property type="match status" value="1"/>
</dbReference>
<dbReference type="InterPro" id="IPR051681">
    <property type="entry name" value="Ser/Thr_Kinases-Pseudokinases"/>
</dbReference>
<organism evidence="2 3">
    <name type="scientific">Lepeophtheirus salmonis</name>
    <name type="common">Salmon louse</name>
    <name type="synonym">Caligus salmonis</name>
    <dbReference type="NCBI Taxonomy" id="72036"/>
    <lineage>
        <taxon>Eukaryota</taxon>
        <taxon>Metazoa</taxon>
        <taxon>Ecdysozoa</taxon>
        <taxon>Arthropoda</taxon>
        <taxon>Crustacea</taxon>
        <taxon>Multicrustacea</taxon>
        <taxon>Hexanauplia</taxon>
        <taxon>Copepoda</taxon>
        <taxon>Siphonostomatoida</taxon>
        <taxon>Caligidae</taxon>
        <taxon>Lepeophtheirus</taxon>
    </lineage>
</organism>
<feature type="compositionally biased region" description="Polar residues" evidence="1">
    <location>
        <begin position="127"/>
        <end position="144"/>
    </location>
</feature>
<dbReference type="SUPFAM" id="SSF56112">
    <property type="entry name" value="Protein kinase-like (PK-like)"/>
    <property type="match status" value="1"/>
</dbReference>
<dbReference type="Proteomes" id="UP000675881">
    <property type="component" value="Chromosome 4"/>
</dbReference>
<dbReference type="AlphaFoldDB" id="A0A7R8CTL2"/>
<feature type="compositionally biased region" description="Low complexity" evidence="1">
    <location>
        <begin position="152"/>
        <end position="161"/>
    </location>
</feature>
<dbReference type="GO" id="GO:0005524">
    <property type="term" value="F:ATP binding"/>
    <property type="evidence" value="ECO:0007669"/>
    <property type="project" value="InterPro"/>
</dbReference>
<dbReference type="PANTHER" id="PTHR44329">
    <property type="entry name" value="SERINE/THREONINE-PROTEIN KINASE TNNI3K-RELATED"/>
    <property type="match status" value="1"/>
</dbReference>
<keyword evidence="3" id="KW-1185">Reference proteome</keyword>
<evidence type="ECO:0000313" key="3">
    <source>
        <dbReference type="Proteomes" id="UP000675881"/>
    </source>
</evidence>
<evidence type="ECO:0000313" key="2">
    <source>
        <dbReference type="EMBL" id="CAF2927277.1"/>
    </source>
</evidence>
<reference evidence="2" key="1">
    <citation type="submission" date="2021-02" db="EMBL/GenBank/DDBJ databases">
        <authorList>
            <person name="Bekaert M."/>
        </authorList>
    </citation>
    <scope>NUCLEOTIDE SEQUENCE</scope>
    <source>
        <strain evidence="2">IoA-00</strain>
    </source>
</reference>
<dbReference type="GO" id="GO:0004674">
    <property type="term" value="F:protein serine/threonine kinase activity"/>
    <property type="evidence" value="ECO:0007669"/>
    <property type="project" value="UniProtKB-EC"/>
</dbReference>
<protein>
    <submittedName>
        <fullName evidence="2">KSR2</fullName>
        <ecNumber evidence="2">2.7.11.1</ecNumber>
    </submittedName>
</protein>
<sequence length="418" mass="47934">MASSCTGYDSVQLISSSTFHSSDDIINNPNIDLRPKSTRSLYQRVRQWLDRRLTVHSLAHSCTSVLISPHVPRKSFDHTAISTEEHSKRRFSTKREDIPDIKLLLQEGNISSSTPRCVNESWADLSCSSMSSPRTSLTGTSPPYKSSDENASPSSTPSTPSKFYQIRRSHFKKSVSENVDNNNKKSLRRLLMVRTKWKSDEPHTQECIMPISQSSTLQERRRNFAASRKKQVLVPDEEFVRNSLGEWYIPFEELEFKKQIAFSEDTQIFSGRWHGDVVVHEFRFHKSFNDHIQSLLQIRHENIILYMGGSIASRKNAPSYLIVTNDHGGTSLFNKLKTRSSDQDKLNRLDIAKKVASAMGYLHAKDIIHGQLTTKNVFISNYKMVYLSLLDYSVSETGQILKTPEYIFIQRCYSVQRK</sequence>
<dbReference type="InterPro" id="IPR000719">
    <property type="entry name" value="Prot_kinase_dom"/>
</dbReference>
<dbReference type="InterPro" id="IPR011009">
    <property type="entry name" value="Kinase-like_dom_sf"/>
</dbReference>
<feature type="region of interest" description="Disordered" evidence="1">
    <location>
        <begin position="127"/>
        <end position="162"/>
    </location>
</feature>
<evidence type="ECO:0000256" key="1">
    <source>
        <dbReference type="SAM" id="MobiDB-lite"/>
    </source>
</evidence>
<dbReference type="Gene3D" id="1.10.510.10">
    <property type="entry name" value="Transferase(Phosphotransferase) domain 1"/>
    <property type="match status" value="1"/>
</dbReference>
<dbReference type="InterPro" id="IPR001245">
    <property type="entry name" value="Ser-Thr/Tyr_kinase_cat_dom"/>
</dbReference>
<accession>A0A7R8CTL2</accession>
<dbReference type="EMBL" id="HG994583">
    <property type="protein sequence ID" value="CAF2927277.1"/>
    <property type="molecule type" value="Genomic_DNA"/>
</dbReference>
<keyword evidence="2" id="KW-0808">Transferase</keyword>
<dbReference type="Pfam" id="PF07714">
    <property type="entry name" value="PK_Tyr_Ser-Thr"/>
    <property type="match status" value="1"/>
</dbReference>
<gene>
    <name evidence="2" type="ORF">LSAA_9106</name>
</gene>
<proteinExistence type="predicted"/>
<dbReference type="Gene3D" id="3.30.200.20">
    <property type="entry name" value="Phosphorylase Kinase, domain 1"/>
    <property type="match status" value="1"/>
</dbReference>
<name>A0A7R8CTL2_LEPSM</name>